<dbReference type="AlphaFoldDB" id="A0AAN8NDU0"/>
<dbReference type="InterPro" id="IPR036047">
    <property type="entry name" value="F-box-like_dom_sf"/>
</dbReference>
<dbReference type="Gene3D" id="1.20.1280.50">
    <property type="match status" value="1"/>
</dbReference>
<comment type="caution">
    <text evidence="2">The sequence shown here is derived from an EMBL/GenBank/DDBJ whole genome shotgun (WGS) entry which is preliminary data.</text>
</comment>
<sequence length="408" mass="45945">MTLTSLPSELHLQILSYLPPSSLYNLLFTCKQLHPIAHQQLWSYLGFLSKVTAENLTSASTSNSNTLNSLSEKEDHYFPNTVTKSKVKQYLLLPSKWKVLINIKSNDGWKLVKGIIFGGFDILFEAELMKTLKDKIETGYLKPQFIEIYLGDTRDHIHALLNPPKDTPLTTALSLFSTIKSSSSTTTTTAPNPLQLSLQLPCYTIPDLESFPLHTLTTLSFGISHPSLNHLFNPSGQILQISKYLTTISSSTTLKSLTITNNAHGIVLQPLENNSPELEQLQKAFTSLKTLYSLKLSYRFFNASLFITPPENVKILCYDDFEVTNDWWYQFSNAELKNVEWLRIGVRWYHSGVTGDNSDARGIGSFKGNKIKRFYWDGYKSFIPKDLVNCVLEANPGLTIKGKGCLSI</sequence>
<reference evidence="2 3" key="1">
    <citation type="submission" date="2019-10" db="EMBL/GenBank/DDBJ databases">
        <authorList>
            <person name="Palmer J.M."/>
        </authorList>
    </citation>
    <scope>NUCLEOTIDE SEQUENCE [LARGE SCALE GENOMIC DNA]</scope>
    <source>
        <strain evidence="2 3">TWF506</strain>
    </source>
</reference>
<keyword evidence="3" id="KW-1185">Reference proteome</keyword>
<proteinExistence type="predicted"/>
<dbReference type="EMBL" id="JAVHJM010000009">
    <property type="protein sequence ID" value="KAK6506120.1"/>
    <property type="molecule type" value="Genomic_DNA"/>
</dbReference>
<evidence type="ECO:0000313" key="3">
    <source>
        <dbReference type="Proteomes" id="UP001307849"/>
    </source>
</evidence>
<dbReference type="PROSITE" id="PS50181">
    <property type="entry name" value="FBOX"/>
    <property type="match status" value="1"/>
</dbReference>
<dbReference type="Pfam" id="PF12937">
    <property type="entry name" value="F-box-like"/>
    <property type="match status" value="1"/>
</dbReference>
<evidence type="ECO:0000313" key="2">
    <source>
        <dbReference type="EMBL" id="KAK6506120.1"/>
    </source>
</evidence>
<feature type="domain" description="F-box" evidence="1">
    <location>
        <begin position="1"/>
        <end position="45"/>
    </location>
</feature>
<dbReference type="InterPro" id="IPR001810">
    <property type="entry name" value="F-box_dom"/>
</dbReference>
<organism evidence="2 3">
    <name type="scientific">Arthrobotrys conoides</name>
    <dbReference type="NCBI Taxonomy" id="74498"/>
    <lineage>
        <taxon>Eukaryota</taxon>
        <taxon>Fungi</taxon>
        <taxon>Dikarya</taxon>
        <taxon>Ascomycota</taxon>
        <taxon>Pezizomycotina</taxon>
        <taxon>Orbiliomycetes</taxon>
        <taxon>Orbiliales</taxon>
        <taxon>Orbiliaceae</taxon>
        <taxon>Arthrobotrys</taxon>
    </lineage>
</organism>
<gene>
    <name evidence="2" type="ORF">TWF506_011044</name>
</gene>
<dbReference type="SUPFAM" id="SSF81383">
    <property type="entry name" value="F-box domain"/>
    <property type="match status" value="1"/>
</dbReference>
<name>A0AAN8NDU0_9PEZI</name>
<accession>A0AAN8NDU0</accession>
<dbReference type="Proteomes" id="UP001307849">
    <property type="component" value="Unassembled WGS sequence"/>
</dbReference>
<evidence type="ECO:0000259" key="1">
    <source>
        <dbReference type="PROSITE" id="PS50181"/>
    </source>
</evidence>
<protein>
    <recommendedName>
        <fullName evidence="1">F-box domain-containing protein</fullName>
    </recommendedName>
</protein>